<dbReference type="Proteomes" id="UP000751224">
    <property type="component" value="Unassembled WGS sequence"/>
</dbReference>
<accession>A0A943EQ93</accession>
<dbReference type="InterPro" id="IPR006119">
    <property type="entry name" value="Resolv_N"/>
</dbReference>
<dbReference type="Gene3D" id="3.90.1750.20">
    <property type="entry name" value="Putative Large Serine Recombinase, Chain B, Domain 2"/>
    <property type="match status" value="1"/>
</dbReference>
<dbReference type="Pfam" id="PF07508">
    <property type="entry name" value="Recombinase"/>
    <property type="match status" value="1"/>
</dbReference>
<name>A0A943EQ93_9FIRM</name>
<dbReference type="InterPro" id="IPR038109">
    <property type="entry name" value="DNA_bind_recomb_sf"/>
</dbReference>
<dbReference type="EMBL" id="JAGZCC010000109">
    <property type="protein sequence ID" value="MBS5589233.1"/>
    <property type="molecule type" value="Genomic_DNA"/>
</dbReference>
<sequence>MKKMYGMYLRKSRSDDPNEDINDTLAKHEKILFDLADSLNINRKEIMQFKEVVSGENIQNRPEMKKLLEYVMEGVLEGVLVVDSQRLARGDTVDQGTIIRAFSINNTKIITPMKTIDPQNEYDQEYFEFDLFMGRREYKMITRRMQRGRHIAAQEGYYVGSIAPYSFSRIKLEKGYSLEIYEEENIVFNIMKKKALEDEGSTNISNHLNELGYKPRKGEYWTKSAVEAILLNETNLGLIKWNSRKEVKVFKDGKIVKTRPRNPNYELYPGKHPAIMTQDEYDRIKFLMKKRSHPVKKDRTLQNPLAGLIVCGFCNHKMARRPYKNGRVETILCTTSRCKNVASDIHVVEQRIIDTLKDTLKNYTNYVNNYSVSVNKTYDDNKKLQLEECDKELERLNKQIIKACEMLELGAYTVELFKERKNTLENKINTVNKRKDILAKETEAMKIEQYKKAIPQLQNAIDLYWKSSTEEKNKILKSIIDKCIYKKEKGGRWDPDAIKQFKLEIYLKV</sequence>
<dbReference type="Gene3D" id="3.40.50.1390">
    <property type="entry name" value="Resolvase, N-terminal catalytic domain"/>
    <property type="match status" value="1"/>
</dbReference>
<organism evidence="4 5">
    <name type="scientific">Thomasclavelia spiroformis</name>
    <dbReference type="NCBI Taxonomy" id="29348"/>
    <lineage>
        <taxon>Bacteria</taxon>
        <taxon>Bacillati</taxon>
        <taxon>Bacillota</taxon>
        <taxon>Erysipelotrichia</taxon>
        <taxon>Erysipelotrichales</taxon>
        <taxon>Coprobacillaceae</taxon>
        <taxon>Thomasclavelia</taxon>
    </lineage>
</organism>
<dbReference type="GO" id="GO:0000150">
    <property type="term" value="F:DNA strand exchange activity"/>
    <property type="evidence" value="ECO:0007669"/>
    <property type="project" value="InterPro"/>
</dbReference>
<reference evidence="4" key="1">
    <citation type="submission" date="2021-02" db="EMBL/GenBank/DDBJ databases">
        <title>Infant gut strain persistence is associated with maternal origin, phylogeny, and functional potential including surface adhesion and iron acquisition.</title>
        <authorList>
            <person name="Lou Y.C."/>
        </authorList>
    </citation>
    <scope>NUCLEOTIDE SEQUENCE</scope>
    <source>
        <strain evidence="4">L3_108_000G1_dasL3_108_000G1_metabat.metabat.11</strain>
    </source>
</reference>
<dbReference type="InterPro" id="IPR025827">
    <property type="entry name" value="Zn_ribbon_recom_dom"/>
</dbReference>
<dbReference type="InterPro" id="IPR050639">
    <property type="entry name" value="SSR_resolvase"/>
</dbReference>
<feature type="domain" description="Recombinase" evidence="3">
    <location>
        <begin position="164"/>
        <end position="294"/>
    </location>
</feature>
<dbReference type="InterPro" id="IPR011109">
    <property type="entry name" value="DNA_bind_recombinase_dom"/>
</dbReference>
<dbReference type="AlphaFoldDB" id="A0A943EQ93"/>
<proteinExistence type="predicted"/>
<gene>
    <name evidence="4" type="ORF">KHX14_10605</name>
</gene>
<dbReference type="PROSITE" id="PS51737">
    <property type="entry name" value="RECOMBINASE_DNA_BIND"/>
    <property type="match status" value="1"/>
</dbReference>
<dbReference type="Pfam" id="PF00239">
    <property type="entry name" value="Resolvase"/>
    <property type="match status" value="1"/>
</dbReference>
<comment type="caution">
    <text evidence="4">The sequence shown here is derived from an EMBL/GenBank/DDBJ whole genome shotgun (WGS) entry which is preliminary data.</text>
</comment>
<feature type="domain" description="Resolvase/invertase-type recombinase catalytic" evidence="2">
    <location>
        <begin position="4"/>
        <end position="156"/>
    </location>
</feature>
<protein>
    <submittedName>
        <fullName evidence="4">Recombinase family protein</fullName>
    </submittedName>
</protein>
<dbReference type="PANTHER" id="PTHR30461">
    <property type="entry name" value="DNA-INVERTASE FROM LAMBDOID PROPHAGE"/>
    <property type="match status" value="1"/>
</dbReference>
<evidence type="ECO:0000313" key="5">
    <source>
        <dbReference type="Proteomes" id="UP000751224"/>
    </source>
</evidence>
<dbReference type="InterPro" id="IPR036162">
    <property type="entry name" value="Resolvase-like_N_sf"/>
</dbReference>
<dbReference type="CDD" id="cd00338">
    <property type="entry name" value="Ser_Recombinase"/>
    <property type="match status" value="1"/>
</dbReference>
<dbReference type="PROSITE" id="PS51736">
    <property type="entry name" value="RECOMBINASES_3"/>
    <property type="match status" value="1"/>
</dbReference>
<evidence type="ECO:0000313" key="4">
    <source>
        <dbReference type="EMBL" id="MBS5589233.1"/>
    </source>
</evidence>
<feature type="coiled-coil region" evidence="1">
    <location>
        <begin position="379"/>
        <end position="441"/>
    </location>
</feature>
<evidence type="ECO:0000256" key="1">
    <source>
        <dbReference type="SAM" id="Coils"/>
    </source>
</evidence>
<dbReference type="GO" id="GO:0003677">
    <property type="term" value="F:DNA binding"/>
    <property type="evidence" value="ECO:0007669"/>
    <property type="project" value="InterPro"/>
</dbReference>
<dbReference type="PANTHER" id="PTHR30461:SF23">
    <property type="entry name" value="DNA RECOMBINASE-RELATED"/>
    <property type="match status" value="1"/>
</dbReference>
<dbReference type="SMART" id="SM00857">
    <property type="entry name" value="Resolvase"/>
    <property type="match status" value="1"/>
</dbReference>
<dbReference type="SUPFAM" id="SSF53041">
    <property type="entry name" value="Resolvase-like"/>
    <property type="match status" value="1"/>
</dbReference>
<evidence type="ECO:0000259" key="3">
    <source>
        <dbReference type="PROSITE" id="PS51737"/>
    </source>
</evidence>
<evidence type="ECO:0000259" key="2">
    <source>
        <dbReference type="PROSITE" id="PS51736"/>
    </source>
</evidence>
<dbReference type="Pfam" id="PF13408">
    <property type="entry name" value="Zn_ribbon_recom"/>
    <property type="match status" value="1"/>
</dbReference>
<keyword evidence="1" id="KW-0175">Coiled coil</keyword>